<dbReference type="PROSITE" id="PS00518">
    <property type="entry name" value="ZF_RING_1"/>
    <property type="match status" value="1"/>
</dbReference>
<dbReference type="PANTHER" id="PTHR24103">
    <property type="entry name" value="E3 UBIQUITIN-PROTEIN LIGASE TRIM"/>
    <property type="match status" value="1"/>
</dbReference>
<evidence type="ECO:0000256" key="4">
    <source>
        <dbReference type="PROSITE-ProRule" id="PRU00024"/>
    </source>
</evidence>
<dbReference type="AlphaFoldDB" id="A0A8J5K707"/>
<evidence type="ECO:0000256" key="2">
    <source>
        <dbReference type="ARBA" id="ARBA00022771"/>
    </source>
</evidence>
<dbReference type="InterPro" id="IPR029000">
    <property type="entry name" value="Cyclophilin-like_dom_sf"/>
</dbReference>
<sequence length="551" mass="60883">MYEVLVVLVYEVLGIAYVALSWWELESSDDPATSVCWCLLQNGIPRCVCNPLVLPCGHTYCSSCIRRLHHHTLECPGCRTSHKSLNIKQLPVNYALMSLAVTTDMISGYANGRLGRVFVVEVVALGSFRILVGVVMQSRVLFRCESLKVESLARLLPGCESLACLFPLARGCEASPVSYQGRCEEHGDAIRFWCVDCQSEGCGVCMFSMHPKTNHEVKNMHEMVDAKKRIMKDDVKNLIQSVNSAMEEALFFYKRLGAKMLRILKKSCHLHQLVKQVEITSKKIDTVTGMCSLTALLEEFDKIREIATGKFDNLHKEIYTRATDDEDHDNLQAARVISAVTQPLDMHVGKCGGGDSHLMWKDDRLLLCTVCCSTRRQLVQLLAVERLLACDELQVFLEFSVDQVNLGRVYIKLWGHLRRAQHFLALCLGTLGPSFSGTKLLEITSRGSRNESVTAGAYRAPNGSISSKSLMNGLEWDGVYAGERRAGLVVASSGGKVHYDSQFGICTSANASGRVRCPFGEVVSGLDVVRESASYIPINQVGISGCGLVLQ</sequence>
<protein>
    <submittedName>
        <fullName evidence="7">Peptidyl-prolyl cis-trans isomerase CPR1-like</fullName>
    </submittedName>
</protein>
<name>A0A8J5K707_HOMAM</name>
<keyword evidence="1" id="KW-0479">Metal-binding</keyword>
<keyword evidence="8" id="KW-1185">Reference proteome</keyword>
<gene>
    <name evidence="7" type="primary">CPR1-L</name>
    <name evidence="7" type="ORF">Hamer_G011507</name>
</gene>
<proteinExistence type="predicted"/>
<feature type="domain" description="RING-type" evidence="5">
    <location>
        <begin position="35"/>
        <end position="79"/>
    </location>
</feature>
<dbReference type="EMBL" id="JAHLQT010018664">
    <property type="protein sequence ID" value="KAG7168843.1"/>
    <property type="molecule type" value="Genomic_DNA"/>
</dbReference>
<dbReference type="SUPFAM" id="SSF57850">
    <property type="entry name" value="RING/U-box"/>
    <property type="match status" value="1"/>
</dbReference>
<evidence type="ECO:0000313" key="8">
    <source>
        <dbReference type="Proteomes" id="UP000747542"/>
    </source>
</evidence>
<dbReference type="Gene3D" id="2.40.100.10">
    <property type="entry name" value="Cyclophilin-like"/>
    <property type="match status" value="1"/>
</dbReference>
<dbReference type="Gene3D" id="3.30.160.60">
    <property type="entry name" value="Classic Zinc Finger"/>
    <property type="match status" value="1"/>
</dbReference>
<dbReference type="InterPro" id="IPR013083">
    <property type="entry name" value="Znf_RING/FYVE/PHD"/>
</dbReference>
<dbReference type="InterPro" id="IPR000315">
    <property type="entry name" value="Znf_B-box"/>
</dbReference>
<dbReference type="InterPro" id="IPR050143">
    <property type="entry name" value="TRIM/RBCC"/>
</dbReference>
<accession>A0A8J5K707</accession>
<evidence type="ECO:0000259" key="6">
    <source>
        <dbReference type="PROSITE" id="PS50119"/>
    </source>
</evidence>
<reference evidence="7" key="1">
    <citation type="journal article" date="2021" name="Sci. Adv.">
        <title>The American lobster genome reveals insights on longevity, neural, and immune adaptations.</title>
        <authorList>
            <person name="Polinski J.M."/>
            <person name="Zimin A.V."/>
            <person name="Clark K.F."/>
            <person name="Kohn A.B."/>
            <person name="Sadowski N."/>
            <person name="Timp W."/>
            <person name="Ptitsyn A."/>
            <person name="Khanna P."/>
            <person name="Romanova D.Y."/>
            <person name="Williams P."/>
            <person name="Greenwood S.J."/>
            <person name="Moroz L.L."/>
            <person name="Walt D.R."/>
            <person name="Bodnar A.G."/>
        </authorList>
    </citation>
    <scope>NUCLEOTIDE SEQUENCE</scope>
    <source>
        <strain evidence="7">GMGI-L3</strain>
    </source>
</reference>
<evidence type="ECO:0000313" key="7">
    <source>
        <dbReference type="EMBL" id="KAG7168843.1"/>
    </source>
</evidence>
<keyword evidence="7" id="KW-0413">Isomerase</keyword>
<dbReference type="GO" id="GO:0008270">
    <property type="term" value="F:zinc ion binding"/>
    <property type="evidence" value="ECO:0007669"/>
    <property type="project" value="UniProtKB-KW"/>
</dbReference>
<keyword evidence="2 4" id="KW-0863">Zinc-finger</keyword>
<dbReference type="PROSITE" id="PS50119">
    <property type="entry name" value="ZF_BBOX"/>
    <property type="match status" value="1"/>
</dbReference>
<dbReference type="InterPro" id="IPR001841">
    <property type="entry name" value="Znf_RING"/>
</dbReference>
<dbReference type="SUPFAM" id="SSF50891">
    <property type="entry name" value="Cyclophilin-like"/>
    <property type="match status" value="1"/>
</dbReference>
<dbReference type="SMART" id="SM00336">
    <property type="entry name" value="BBOX"/>
    <property type="match status" value="1"/>
</dbReference>
<organism evidence="7 8">
    <name type="scientific">Homarus americanus</name>
    <name type="common">American lobster</name>
    <dbReference type="NCBI Taxonomy" id="6706"/>
    <lineage>
        <taxon>Eukaryota</taxon>
        <taxon>Metazoa</taxon>
        <taxon>Ecdysozoa</taxon>
        <taxon>Arthropoda</taxon>
        <taxon>Crustacea</taxon>
        <taxon>Multicrustacea</taxon>
        <taxon>Malacostraca</taxon>
        <taxon>Eumalacostraca</taxon>
        <taxon>Eucarida</taxon>
        <taxon>Decapoda</taxon>
        <taxon>Pleocyemata</taxon>
        <taxon>Astacidea</taxon>
        <taxon>Nephropoidea</taxon>
        <taxon>Nephropidae</taxon>
        <taxon>Homarus</taxon>
    </lineage>
</organism>
<dbReference type="SUPFAM" id="SSF57845">
    <property type="entry name" value="B-box zinc-binding domain"/>
    <property type="match status" value="1"/>
</dbReference>
<evidence type="ECO:0000259" key="5">
    <source>
        <dbReference type="PROSITE" id="PS50089"/>
    </source>
</evidence>
<dbReference type="InterPro" id="IPR017907">
    <property type="entry name" value="Znf_RING_CS"/>
</dbReference>
<keyword evidence="3" id="KW-0862">Zinc</keyword>
<dbReference type="Gene3D" id="3.30.40.10">
    <property type="entry name" value="Zinc/RING finger domain, C3HC4 (zinc finger)"/>
    <property type="match status" value="1"/>
</dbReference>
<dbReference type="Proteomes" id="UP000747542">
    <property type="component" value="Unassembled WGS sequence"/>
</dbReference>
<evidence type="ECO:0000256" key="3">
    <source>
        <dbReference type="ARBA" id="ARBA00022833"/>
    </source>
</evidence>
<feature type="domain" description="B box-type" evidence="6">
    <location>
        <begin position="178"/>
        <end position="226"/>
    </location>
</feature>
<dbReference type="PROSITE" id="PS50089">
    <property type="entry name" value="ZF_RING_2"/>
    <property type="match status" value="1"/>
</dbReference>
<dbReference type="Pfam" id="PF00643">
    <property type="entry name" value="zf-B_box"/>
    <property type="match status" value="1"/>
</dbReference>
<dbReference type="GO" id="GO:0016853">
    <property type="term" value="F:isomerase activity"/>
    <property type="evidence" value="ECO:0007669"/>
    <property type="project" value="UniProtKB-KW"/>
</dbReference>
<comment type="caution">
    <text evidence="7">The sequence shown here is derived from an EMBL/GenBank/DDBJ whole genome shotgun (WGS) entry which is preliminary data.</text>
</comment>
<evidence type="ECO:0000256" key="1">
    <source>
        <dbReference type="ARBA" id="ARBA00022723"/>
    </source>
</evidence>